<comment type="subunit">
    <text evidence="2 8">Homodimer.</text>
</comment>
<keyword evidence="8" id="KW-0067">ATP-binding</keyword>
<evidence type="ECO:0000256" key="4">
    <source>
        <dbReference type="ARBA" id="ARBA00022741"/>
    </source>
</evidence>
<keyword evidence="5 8" id="KW-0648">Protein biosynthesis</keyword>
<dbReference type="InterPro" id="IPR036621">
    <property type="entry name" value="Anticodon-bd_dom_sf"/>
</dbReference>
<name>A0A7U4DQA9_DESPD</name>
<feature type="binding site" evidence="9">
    <location>
        <begin position="78"/>
        <end position="80"/>
    </location>
    <ligand>
        <name>L-histidine</name>
        <dbReference type="ChEBI" id="CHEBI:57595"/>
    </ligand>
</feature>
<evidence type="ECO:0000256" key="8">
    <source>
        <dbReference type="HAMAP-Rule" id="MF_00127"/>
    </source>
</evidence>
<dbReference type="HAMAP" id="MF_00127">
    <property type="entry name" value="His_tRNA_synth"/>
    <property type="match status" value="1"/>
</dbReference>
<evidence type="ECO:0000256" key="6">
    <source>
        <dbReference type="ARBA" id="ARBA00023146"/>
    </source>
</evidence>
<dbReference type="EC" id="6.1.1.21" evidence="8"/>
<keyword evidence="12" id="KW-1185">Reference proteome</keyword>
<dbReference type="GO" id="GO:0006427">
    <property type="term" value="P:histidyl-tRNA aminoacylation"/>
    <property type="evidence" value="ECO:0007669"/>
    <property type="project" value="UniProtKB-UniRule"/>
</dbReference>
<dbReference type="GO" id="GO:0005524">
    <property type="term" value="F:ATP binding"/>
    <property type="evidence" value="ECO:0007669"/>
    <property type="project" value="UniProtKB-UniRule"/>
</dbReference>
<dbReference type="EMBL" id="CP002364">
    <property type="protein sequence ID" value="ADW18909.1"/>
    <property type="molecule type" value="Genomic_DNA"/>
</dbReference>
<dbReference type="SUPFAM" id="SSF55681">
    <property type="entry name" value="Class II aaRS and biotin synthetases"/>
    <property type="match status" value="1"/>
</dbReference>
<feature type="binding site" evidence="9">
    <location>
        <position position="123"/>
    </location>
    <ligand>
        <name>L-histidine</name>
        <dbReference type="ChEBI" id="CHEBI:57595"/>
    </ligand>
</feature>
<dbReference type="AlphaFoldDB" id="A0A7U4DQA9"/>
<sequence>MKIQAINGFKDILPDTAVRWRHIEQRARDIFERFGMREIRTPIMEKTELFVRSIGEATDVVEKEMYTFIDKGITMRPEATASIMRAFIEHGLHVQQPIQRLYAIGPMFRHERPQKGRLRQFHQLDAEIIGAVEPRVDAELIAMGQMLLDELGLSVSLELNSLGCPICRPPFKQRLVAFLEQTSEGLCEDCKRRTQTNPLRVLDCKKPTCRALVKDAPSLLDALCPDCDRHFQEVQGALQGLEIPFRLNPFMVRGLDYYTRTTFEFLTTDLGAQAAVGAGGRYDGLIEELGGPPLSGIGFAMGLERIALLLEQRPEGEQPTDTTDIFIAALGQATLAPCSQLAHGLRKQGIRVGIDYSGRGLKALLKQAARINARFTLIVGDDEWASQQGILRNMTTQEQQPVALVGTTDELSRRLAEHLQVLRH</sequence>
<evidence type="ECO:0000256" key="5">
    <source>
        <dbReference type="ARBA" id="ARBA00022917"/>
    </source>
</evidence>
<keyword evidence="3 8" id="KW-0436">Ligase</keyword>
<dbReference type="SUPFAM" id="SSF52954">
    <property type="entry name" value="Class II aaRS ABD-related"/>
    <property type="match status" value="1"/>
</dbReference>
<comment type="similarity">
    <text evidence="1 8">Belongs to the class-II aminoacyl-tRNA synthetase family.</text>
</comment>
<evidence type="ECO:0000256" key="9">
    <source>
        <dbReference type="PIRSR" id="PIRSR001549-1"/>
    </source>
</evidence>
<accession>A0A7U4DQA9</accession>
<keyword evidence="4 8" id="KW-0547">Nucleotide-binding</keyword>
<dbReference type="Pfam" id="PF13393">
    <property type="entry name" value="tRNA-synt_His"/>
    <property type="match status" value="2"/>
</dbReference>
<dbReference type="InterPro" id="IPR041715">
    <property type="entry name" value="HisRS-like_core"/>
</dbReference>
<dbReference type="Pfam" id="PF03129">
    <property type="entry name" value="HGTP_anticodon"/>
    <property type="match status" value="1"/>
</dbReference>
<gene>
    <name evidence="8" type="primary">hisS</name>
    <name evidence="11" type="ordered locus">Despr_2775</name>
</gene>
<dbReference type="InterPro" id="IPR015807">
    <property type="entry name" value="His-tRNA-ligase"/>
</dbReference>
<feature type="binding site" evidence="9">
    <location>
        <position position="253"/>
    </location>
    <ligand>
        <name>L-histidine</name>
        <dbReference type="ChEBI" id="CHEBI:57595"/>
    </ligand>
</feature>
<organism evidence="11 12">
    <name type="scientific">Desulfobulbus propionicus (strain ATCC 33891 / DSM 2032 / VKM B-1956 / 1pr3)</name>
    <dbReference type="NCBI Taxonomy" id="577650"/>
    <lineage>
        <taxon>Bacteria</taxon>
        <taxon>Pseudomonadati</taxon>
        <taxon>Thermodesulfobacteriota</taxon>
        <taxon>Desulfobulbia</taxon>
        <taxon>Desulfobulbales</taxon>
        <taxon>Desulfobulbaceae</taxon>
        <taxon>Desulfobulbus</taxon>
    </lineage>
</organism>
<evidence type="ECO:0000256" key="1">
    <source>
        <dbReference type="ARBA" id="ARBA00008226"/>
    </source>
</evidence>
<dbReference type="PROSITE" id="PS50862">
    <property type="entry name" value="AA_TRNA_LIGASE_II"/>
    <property type="match status" value="1"/>
</dbReference>
<protein>
    <recommendedName>
        <fullName evidence="8">Histidine--tRNA ligase</fullName>
        <ecNumber evidence="8">6.1.1.21</ecNumber>
    </recommendedName>
    <alternativeName>
        <fullName evidence="8">Histidyl-tRNA synthetase</fullName>
        <shortName evidence="8">HisRS</shortName>
    </alternativeName>
</protein>
<keyword evidence="8" id="KW-0963">Cytoplasm</keyword>
<evidence type="ECO:0000313" key="11">
    <source>
        <dbReference type="EMBL" id="ADW18909.1"/>
    </source>
</evidence>
<evidence type="ECO:0000313" key="12">
    <source>
        <dbReference type="Proteomes" id="UP000006365"/>
    </source>
</evidence>
<feature type="binding site" evidence="9">
    <location>
        <position position="109"/>
    </location>
    <ligand>
        <name>L-histidine</name>
        <dbReference type="ChEBI" id="CHEBI:57595"/>
    </ligand>
</feature>
<dbReference type="PIRSF" id="PIRSF001549">
    <property type="entry name" value="His-tRNA_synth"/>
    <property type="match status" value="1"/>
</dbReference>
<evidence type="ECO:0000259" key="10">
    <source>
        <dbReference type="PROSITE" id="PS50862"/>
    </source>
</evidence>
<proteinExistence type="inferred from homology"/>
<feature type="domain" description="Aminoacyl-transfer RNA synthetases class-II family profile" evidence="10">
    <location>
        <begin position="1"/>
        <end position="319"/>
    </location>
</feature>
<dbReference type="Gene3D" id="3.30.930.10">
    <property type="entry name" value="Bira Bifunctional Protein, Domain 2"/>
    <property type="match status" value="1"/>
</dbReference>
<evidence type="ECO:0000256" key="7">
    <source>
        <dbReference type="ARBA" id="ARBA00047639"/>
    </source>
</evidence>
<reference evidence="11 12" key="1">
    <citation type="journal article" date="2011" name="Stand. Genomic Sci.">
        <title>Complete genome sequence of Desulfobulbus propionicus type strain (1pr3).</title>
        <authorList>
            <person name="Pagani I."/>
            <person name="Lapidus A."/>
            <person name="Nolan M."/>
            <person name="Lucas S."/>
            <person name="Hammon N."/>
            <person name="Deshpande S."/>
            <person name="Cheng J.F."/>
            <person name="Chertkov O."/>
            <person name="Davenport K."/>
            <person name="Tapia R."/>
            <person name="Han C."/>
            <person name="Goodwin L."/>
            <person name="Pitluck S."/>
            <person name="Liolios K."/>
            <person name="Mavromatis K."/>
            <person name="Ivanova N."/>
            <person name="Mikhailova N."/>
            <person name="Pati A."/>
            <person name="Chen A."/>
            <person name="Palaniappan K."/>
            <person name="Land M."/>
            <person name="Hauser L."/>
            <person name="Chang Y.J."/>
            <person name="Jeffries C.D."/>
            <person name="Detter J.C."/>
            <person name="Brambilla E."/>
            <person name="Kannan K.P."/>
            <person name="Djao O.D."/>
            <person name="Rohde M."/>
            <person name="Pukall R."/>
            <person name="Spring S."/>
            <person name="Goker M."/>
            <person name="Sikorski J."/>
            <person name="Woyke T."/>
            <person name="Bristow J."/>
            <person name="Eisen J.A."/>
            <person name="Markowitz V."/>
            <person name="Hugenholtz P."/>
            <person name="Kyrpides N.C."/>
            <person name="Klenk H.P."/>
        </authorList>
    </citation>
    <scope>NUCLEOTIDE SEQUENCE [LARGE SCALE GENOMIC DNA]</scope>
    <source>
        <strain evidence="12">ATCC 33891 / DSM 2032 / 1pr3</strain>
    </source>
</reference>
<dbReference type="RefSeq" id="WP_015725434.1">
    <property type="nucleotide sequence ID" value="NC_014972.1"/>
</dbReference>
<dbReference type="GO" id="GO:0005737">
    <property type="term" value="C:cytoplasm"/>
    <property type="evidence" value="ECO:0007669"/>
    <property type="project" value="UniProtKB-SubCell"/>
</dbReference>
<comment type="subcellular location">
    <subcellularLocation>
        <location evidence="8">Cytoplasm</location>
    </subcellularLocation>
</comment>
<dbReference type="InterPro" id="IPR004154">
    <property type="entry name" value="Anticodon-bd"/>
</dbReference>
<evidence type="ECO:0000256" key="3">
    <source>
        <dbReference type="ARBA" id="ARBA00022598"/>
    </source>
</evidence>
<dbReference type="InterPro" id="IPR006195">
    <property type="entry name" value="aa-tRNA-synth_II"/>
</dbReference>
<dbReference type="GO" id="GO:0004821">
    <property type="term" value="F:histidine-tRNA ligase activity"/>
    <property type="evidence" value="ECO:0007669"/>
    <property type="project" value="UniProtKB-UniRule"/>
</dbReference>
<evidence type="ECO:0000256" key="2">
    <source>
        <dbReference type="ARBA" id="ARBA00011738"/>
    </source>
</evidence>
<dbReference type="PANTHER" id="PTHR43707:SF1">
    <property type="entry name" value="HISTIDINE--TRNA LIGASE, MITOCHONDRIAL-RELATED"/>
    <property type="match status" value="1"/>
</dbReference>
<dbReference type="CDD" id="cd00773">
    <property type="entry name" value="HisRS-like_core"/>
    <property type="match status" value="1"/>
</dbReference>
<feature type="binding site" evidence="9">
    <location>
        <begin position="257"/>
        <end position="258"/>
    </location>
    <ligand>
        <name>L-histidine</name>
        <dbReference type="ChEBI" id="CHEBI:57595"/>
    </ligand>
</feature>
<dbReference type="Proteomes" id="UP000006365">
    <property type="component" value="Chromosome"/>
</dbReference>
<dbReference type="InterPro" id="IPR004516">
    <property type="entry name" value="HisRS/HisZ"/>
</dbReference>
<keyword evidence="6 8" id="KW-0030">Aminoacyl-tRNA synthetase</keyword>
<dbReference type="KEGG" id="dpr:Despr_2775"/>
<dbReference type="Gene3D" id="3.40.50.800">
    <property type="entry name" value="Anticodon-binding domain"/>
    <property type="match status" value="1"/>
</dbReference>
<dbReference type="NCBIfam" id="TIGR00442">
    <property type="entry name" value="hisS"/>
    <property type="match status" value="1"/>
</dbReference>
<comment type="catalytic activity">
    <reaction evidence="7 8">
        <text>tRNA(His) + L-histidine + ATP = L-histidyl-tRNA(His) + AMP + diphosphate + H(+)</text>
        <dbReference type="Rhea" id="RHEA:17313"/>
        <dbReference type="Rhea" id="RHEA-COMP:9665"/>
        <dbReference type="Rhea" id="RHEA-COMP:9689"/>
        <dbReference type="ChEBI" id="CHEBI:15378"/>
        <dbReference type="ChEBI" id="CHEBI:30616"/>
        <dbReference type="ChEBI" id="CHEBI:33019"/>
        <dbReference type="ChEBI" id="CHEBI:57595"/>
        <dbReference type="ChEBI" id="CHEBI:78442"/>
        <dbReference type="ChEBI" id="CHEBI:78527"/>
        <dbReference type="ChEBI" id="CHEBI:456215"/>
        <dbReference type="EC" id="6.1.1.21"/>
    </reaction>
</comment>
<dbReference type="InterPro" id="IPR045864">
    <property type="entry name" value="aa-tRNA-synth_II/BPL/LPL"/>
</dbReference>
<feature type="binding site" evidence="9">
    <location>
        <position position="127"/>
    </location>
    <ligand>
        <name>L-histidine</name>
        <dbReference type="ChEBI" id="CHEBI:57595"/>
    </ligand>
</feature>
<dbReference type="PANTHER" id="PTHR43707">
    <property type="entry name" value="HISTIDYL-TRNA SYNTHETASE"/>
    <property type="match status" value="1"/>
</dbReference>